<dbReference type="RefSeq" id="XP_008719701.1">
    <property type="nucleotide sequence ID" value="XM_008721479.1"/>
</dbReference>
<reference evidence="1 2" key="1">
    <citation type="submission" date="2013-03" db="EMBL/GenBank/DDBJ databases">
        <title>The Genome Sequence of Phialophora europaea CBS 101466.</title>
        <authorList>
            <consortium name="The Broad Institute Genomics Platform"/>
            <person name="Cuomo C."/>
            <person name="de Hoog S."/>
            <person name="Gorbushina A."/>
            <person name="Walker B."/>
            <person name="Young S.K."/>
            <person name="Zeng Q."/>
            <person name="Gargeya S."/>
            <person name="Fitzgerald M."/>
            <person name="Haas B."/>
            <person name="Abouelleil A."/>
            <person name="Allen A.W."/>
            <person name="Alvarado L."/>
            <person name="Arachchi H.M."/>
            <person name="Berlin A.M."/>
            <person name="Chapman S.B."/>
            <person name="Gainer-Dewar J."/>
            <person name="Goldberg J."/>
            <person name="Griggs A."/>
            <person name="Gujja S."/>
            <person name="Hansen M."/>
            <person name="Howarth C."/>
            <person name="Imamovic A."/>
            <person name="Ireland A."/>
            <person name="Larimer J."/>
            <person name="McCowan C."/>
            <person name="Murphy C."/>
            <person name="Pearson M."/>
            <person name="Poon T.W."/>
            <person name="Priest M."/>
            <person name="Roberts A."/>
            <person name="Saif S."/>
            <person name="Shea T."/>
            <person name="Sisk P."/>
            <person name="Sykes S."/>
            <person name="Wortman J."/>
            <person name="Nusbaum C."/>
            <person name="Birren B."/>
        </authorList>
    </citation>
    <scope>NUCLEOTIDE SEQUENCE [LARGE SCALE GENOMIC DNA]</scope>
    <source>
        <strain evidence="1 2">CBS 101466</strain>
    </source>
</reference>
<dbReference type="PANTHER" id="PTHR10622">
    <property type="entry name" value="HET DOMAIN-CONTAINING PROTEIN"/>
    <property type="match status" value="1"/>
</dbReference>
<accession>W2RM31</accession>
<name>W2RM31_CYPE1</name>
<dbReference type="EMBL" id="KB822723">
    <property type="protein sequence ID" value="ETN37532.1"/>
    <property type="molecule type" value="Genomic_DNA"/>
</dbReference>
<protein>
    <submittedName>
        <fullName evidence="1">Uncharacterized protein</fullName>
    </submittedName>
</protein>
<organism evidence="1 2">
    <name type="scientific">Cyphellophora europaea (strain CBS 101466)</name>
    <name type="common">Phialophora europaea</name>
    <dbReference type="NCBI Taxonomy" id="1220924"/>
    <lineage>
        <taxon>Eukaryota</taxon>
        <taxon>Fungi</taxon>
        <taxon>Dikarya</taxon>
        <taxon>Ascomycota</taxon>
        <taxon>Pezizomycotina</taxon>
        <taxon>Eurotiomycetes</taxon>
        <taxon>Chaetothyriomycetidae</taxon>
        <taxon>Chaetothyriales</taxon>
        <taxon>Cyphellophoraceae</taxon>
        <taxon>Cyphellophora</taxon>
    </lineage>
</organism>
<dbReference type="VEuPathDB" id="FungiDB:HMPREF1541_07154"/>
<keyword evidence="2" id="KW-1185">Reference proteome</keyword>
<dbReference type="OrthoDB" id="20872at2759"/>
<dbReference type="InParanoid" id="W2RM31"/>
<dbReference type="PANTHER" id="PTHR10622:SF10">
    <property type="entry name" value="HET DOMAIN-CONTAINING PROTEIN"/>
    <property type="match status" value="1"/>
</dbReference>
<sequence>MFQWYENAAVCYAYLADVEELHPPLREPENSSATIKIEAEIEAELTNSDWKQFQDSRWHRRG</sequence>
<dbReference type="GeneID" id="19974493"/>
<evidence type="ECO:0000313" key="1">
    <source>
        <dbReference type="EMBL" id="ETN37532.1"/>
    </source>
</evidence>
<gene>
    <name evidence="1" type="ORF">HMPREF1541_07154</name>
</gene>
<dbReference type="Proteomes" id="UP000030752">
    <property type="component" value="Unassembled WGS sequence"/>
</dbReference>
<dbReference type="AlphaFoldDB" id="W2RM31"/>
<evidence type="ECO:0000313" key="2">
    <source>
        <dbReference type="Proteomes" id="UP000030752"/>
    </source>
</evidence>
<proteinExistence type="predicted"/>
<dbReference type="HOGENOM" id="CLU_2904135_0_0_1"/>